<proteinExistence type="predicted"/>
<comment type="caution">
    <text evidence="2">The sequence shown here is derived from an EMBL/GenBank/DDBJ whole genome shotgun (WGS) entry which is preliminary data.</text>
</comment>
<accession>A0A941CTQ7</accession>
<dbReference type="SUPFAM" id="SSF53756">
    <property type="entry name" value="UDP-Glycosyltransferase/glycogen phosphorylase"/>
    <property type="match status" value="1"/>
</dbReference>
<sequence>MKVFILGSYGPSLVNFRGDMIKAMVDNGHEVVACAPDDNGDIEEKILKLGARYLSINMNRTGMNLLKDIALVSDIVKKLKSEKPDVFLSYTIKPNIYGTLAAHLSGVKNIYGLMTGAGSVIRGNTLKLRMIQKVLVPLYKLAFSKCKALFFLNVDDLELFKKRKIVDKQKVVVIGSSGVNLSLFNKRPLKNTDTFLFIARLIRDKGIYEFLNAAKIAKEKRPTMKFKILGPFDSNPTAITPGELKKWTDEGTVEYLGKTDDVRPFIEDSFVVTLPSYHEGQGRVLVEAMAMGRAVIATDVSGCRQTVDDGQTGFLVPLKNSDILAEKMIKMYDNPEMTIKMAEKGYKRATDMFDVNKINNIILEHMELKKLDKQYKIM</sequence>
<dbReference type="Proteomes" id="UP000675431">
    <property type="component" value="Unassembled WGS sequence"/>
</dbReference>
<protein>
    <submittedName>
        <fullName evidence="2">Glycosyltransferase family 4 protein</fullName>
    </submittedName>
</protein>
<dbReference type="InterPro" id="IPR028098">
    <property type="entry name" value="Glyco_trans_4-like_N"/>
</dbReference>
<dbReference type="PANTHER" id="PTHR12526">
    <property type="entry name" value="GLYCOSYLTRANSFERASE"/>
    <property type="match status" value="1"/>
</dbReference>
<dbReference type="EMBL" id="JAGSIE010000002">
    <property type="protein sequence ID" value="MBR7552545.1"/>
    <property type="molecule type" value="Genomic_DNA"/>
</dbReference>
<gene>
    <name evidence="2" type="ORF">KC820_00120</name>
</gene>
<organism evidence="2 3">
    <name type="scientific">Allobacillus saliphilus</name>
    <dbReference type="NCBI Taxonomy" id="2912308"/>
    <lineage>
        <taxon>Bacteria</taxon>
        <taxon>Bacillati</taxon>
        <taxon>Bacillota</taxon>
        <taxon>Bacilli</taxon>
        <taxon>Bacillales</taxon>
        <taxon>Bacillaceae</taxon>
        <taxon>Allobacillus</taxon>
    </lineage>
</organism>
<dbReference type="AlphaFoldDB" id="A0A941CTQ7"/>
<evidence type="ECO:0000259" key="1">
    <source>
        <dbReference type="Pfam" id="PF13439"/>
    </source>
</evidence>
<dbReference type="GO" id="GO:0016757">
    <property type="term" value="F:glycosyltransferase activity"/>
    <property type="evidence" value="ECO:0007669"/>
    <property type="project" value="TreeGrafter"/>
</dbReference>
<dbReference type="Gene3D" id="3.40.50.2000">
    <property type="entry name" value="Glycogen Phosphorylase B"/>
    <property type="match status" value="2"/>
</dbReference>
<reference evidence="2 3" key="1">
    <citation type="submission" date="2021-04" db="EMBL/GenBank/DDBJ databases">
        <title>Allobacillus sp. nov. SKP8-2 isolated from shrimp paste.</title>
        <authorList>
            <person name="Tanasupawat S."/>
            <person name="Yiamsombat S."/>
            <person name="Kanchanasin P."/>
            <person name="Kuncharoen N."/>
        </authorList>
    </citation>
    <scope>NUCLEOTIDE SEQUENCE [LARGE SCALE GENOMIC DNA]</scope>
    <source>
        <strain evidence="2 3">SKP8-2</strain>
    </source>
</reference>
<evidence type="ECO:0000313" key="2">
    <source>
        <dbReference type="EMBL" id="MBR7552545.1"/>
    </source>
</evidence>
<dbReference type="CDD" id="cd03808">
    <property type="entry name" value="GT4_CapM-like"/>
    <property type="match status" value="1"/>
</dbReference>
<name>A0A941CTQ7_9BACI</name>
<feature type="domain" description="Glycosyltransferase subfamily 4-like N-terminal" evidence="1">
    <location>
        <begin position="19"/>
        <end position="174"/>
    </location>
</feature>
<dbReference type="PANTHER" id="PTHR12526:SF638">
    <property type="entry name" value="SPORE COAT PROTEIN SA"/>
    <property type="match status" value="1"/>
</dbReference>
<keyword evidence="3" id="KW-1185">Reference proteome</keyword>
<evidence type="ECO:0000313" key="3">
    <source>
        <dbReference type="Proteomes" id="UP000675431"/>
    </source>
</evidence>
<dbReference type="Pfam" id="PF13439">
    <property type="entry name" value="Glyco_transf_4"/>
    <property type="match status" value="1"/>
</dbReference>
<dbReference type="Pfam" id="PF13692">
    <property type="entry name" value="Glyco_trans_1_4"/>
    <property type="match status" value="1"/>
</dbReference>
<dbReference type="RefSeq" id="WP_212366977.1">
    <property type="nucleotide sequence ID" value="NZ_JAGSIE010000002.1"/>
</dbReference>